<name>A0A6A6L5G4_HEVBR</name>
<dbReference type="Proteomes" id="UP000467840">
    <property type="component" value="Chromosome 18"/>
</dbReference>
<evidence type="ECO:0000313" key="2">
    <source>
        <dbReference type="Proteomes" id="UP000467840"/>
    </source>
</evidence>
<comment type="caution">
    <text evidence="1">The sequence shown here is derived from an EMBL/GenBank/DDBJ whole genome shotgun (WGS) entry which is preliminary data.</text>
</comment>
<dbReference type="EMBL" id="JAAGAX010000012">
    <property type="protein sequence ID" value="KAF2296640.1"/>
    <property type="molecule type" value="Genomic_DNA"/>
</dbReference>
<proteinExistence type="predicted"/>
<organism evidence="1 2">
    <name type="scientific">Hevea brasiliensis</name>
    <name type="common">Para rubber tree</name>
    <name type="synonym">Siphonia brasiliensis</name>
    <dbReference type="NCBI Taxonomy" id="3981"/>
    <lineage>
        <taxon>Eukaryota</taxon>
        <taxon>Viridiplantae</taxon>
        <taxon>Streptophyta</taxon>
        <taxon>Embryophyta</taxon>
        <taxon>Tracheophyta</taxon>
        <taxon>Spermatophyta</taxon>
        <taxon>Magnoliopsida</taxon>
        <taxon>eudicotyledons</taxon>
        <taxon>Gunneridae</taxon>
        <taxon>Pentapetalae</taxon>
        <taxon>rosids</taxon>
        <taxon>fabids</taxon>
        <taxon>Malpighiales</taxon>
        <taxon>Euphorbiaceae</taxon>
        <taxon>Crotonoideae</taxon>
        <taxon>Micrandreae</taxon>
        <taxon>Hevea</taxon>
    </lineage>
</organism>
<accession>A0A6A6L5G4</accession>
<keyword evidence="2" id="KW-1185">Reference proteome</keyword>
<protein>
    <recommendedName>
        <fullName evidence="3">Reverse transcriptase domain-containing protein</fullName>
    </recommendedName>
</protein>
<gene>
    <name evidence="1" type="ORF">GH714_000774</name>
</gene>
<reference evidence="1 2" key="1">
    <citation type="journal article" date="2020" name="Mol. Plant">
        <title>The Chromosome-Based Rubber Tree Genome Provides New Insights into Spurge Genome Evolution and Rubber Biosynthesis.</title>
        <authorList>
            <person name="Liu J."/>
            <person name="Shi C."/>
            <person name="Shi C.C."/>
            <person name="Li W."/>
            <person name="Zhang Q.J."/>
            <person name="Zhang Y."/>
            <person name="Li K."/>
            <person name="Lu H.F."/>
            <person name="Shi C."/>
            <person name="Zhu S.T."/>
            <person name="Xiao Z.Y."/>
            <person name="Nan H."/>
            <person name="Yue Y."/>
            <person name="Zhu X.G."/>
            <person name="Wu Y."/>
            <person name="Hong X.N."/>
            <person name="Fan G.Y."/>
            <person name="Tong Y."/>
            <person name="Zhang D."/>
            <person name="Mao C.L."/>
            <person name="Liu Y.L."/>
            <person name="Hao S.J."/>
            <person name="Liu W.Q."/>
            <person name="Lv M.Q."/>
            <person name="Zhang H.B."/>
            <person name="Liu Y."/>
            <person name="Hu-Tang G.R."/>
            <person name="Wang J.P."/>
            <person name="Wang J.H."/>
            <person name="Sun Y.H."/>
            <person name="Ni S.B."/>
            <person name="Chen W.B."/>
            <person name="Zhang X.C."/>
            <person name="Jiao Y.N."/>
            <person name="Eichler E.E."/>
            <person name="Li G.H."/>
            <person name="Liu X."/>
            <person name="Gao L.Z."/>
        </authorList>
    </citation>
    <scope>NUCLEOTIDE SEQUENCE [LARGE SCALE GENOMIC DNA]</scope>
    <source>
        <strain evidence="2">cv. GT1</strain>
        <tissue evidence="1">Leaf</tissue>
    </source>
</reference>
<sequence length="323" mass="36436">MLGACLFYYTRSVSCGVRSDNVEIQWQQWISTCAKKLSQWSRTAFRNVTAEIHRVQKKLNNLSSSGSDFGGQRRVLRVQASDLSFVQRRVDRDMNDMLVRTFYREEIVVAVKQMHPSKAPGVKARGSTVPKSISLCSKWLVGLIDEAVWDNMLQGARIDRGPPIISHLTFANDYILFLRAKPKEAGCISSVLQRYQLLSRLAHFVPSLKLLFISFEMSVDPIEINFVLKMKGGIVRRRAIGRANAMSYEYSASVVGEAAIGRLYHHSSPLVRWSPRLSGVVKLNVDVGILGDGKIGYKNLIVKIIFVSCKMGFLWRCFRNGIS</sequence>
<evidence type="ECO:0000313" key="1">
    <source>
        <dbReference type="EMBL" id="KAF2296640.1"/>
    </source>
</evidence>
<dbReference type="AlphaFoldDB" id="A0A6A6L5G4"/>
<evidence type="ECO:0008006" key="3">
    <source>
        <dbReference type="Google" id="ProtNLM"/>
    </source>
</evidence>